<evidence type="ECO:0000259" key="1">
    <source>
        <dbReference type="Pfam" id="PF00497"/>
    </source>
</evidence>
<gene>
    <name evidence="2" type="ORF">MST27_19100</name>
</gene>
<dbReference type="Proteomes" id="UP001139682">
    <property type="component" value="Unassembled WGS sequence"/>
</dbReference>
<dbReference type="InterPro" id="IPR001638">
    <property type="entry name" value="Solute-binding_3/MltF_N"/>
</dbReference>
<feature type="domain" description="Solute-binding protein family 3/N-terminal" evidence="1">
    <location>
        <begin position="11"/>
        <end position="70"/>
    </location>
</feature>
<protein>
    <submittedName>
        <fullName evidence="2">Transporter substrate-binding domain-containing protein</fullName>
    </submittedName>
</protein>
<evidence type="ECO:0000313" key="3">
    <source>
        <dbReference type="Proteomes" id="UP001139682"/>
    </source>
</evidence>
<dbReference type="AlphaFoldDB" id="A0A9X1W702"/>
<dbReference type="Gene3D" id="3.40.190.10">
    <property type="entry name" value="Periplasmic binding protein-like II"/>
    <property type="match status" value="2"/>
</dbReference>
<organism evidence="2 3">
    <name type="scientific">Stutzerimonas marianensis</name>
    <dbReference type="NCBI Taxonomy" id="2929513"/>
    <lineage>
        <taxon>Bacteria</taxon>
        <taxon>Pseudomonadati</taxon>
        <taxon>Pseudomonadota</taxon>
        <taxon>Gammaproteobacteria</taxon>
        <taxon>Pseudomonadales</taxon>
        <taxon>Pseudomonadaceae</taxon>
        <taxon>Stutzerimonas</taxon>
    </lineage>
</organism>
<evidence type="ECO:0000313" key="2">
    <source>
        <dbReference type="EMBL" id="MCJ0975480.1"/>
    </source>
</evidence>
<sequence>MAAVEPKRSLTVGYYDFPPAIYSDTAGQARGPLVDLTRAVIERAGYAASFRALPSARLYAGLRDGSIDVWPGAPGKPELAADTLEGEATLTHISLNLYHRADTPPPTLPQGLAGRGVIVINGYNYWPGVNRLLHDPALNIRLHRTSSHTSALQMLTHRRADFLLDYQVPVNQAQQQLRMAPLPYQRLHHVPIRFIASRRVPDTEAVLQALDRAYAELVAAGVDTSLPGE</sequence>
<proteinExistence type="predicted"/>
<dbReference type="SUPFAM" id="SSF53850">
    <property type="entry name" value="Periplasmic binding protein-like II"/>
    <property type="match status" value="1"/>
</dbReference>
<reference evidence="2" key="1">
    <citation type="submission" date="2022-03" db="EMBL/GenBank/DDBJ databases">
        <title>Pseudomonas marianensis sp. nov., a marine bacterium isolated from deep-sea sediments of the Mariana Trench.</title>
        <authorList>
            <person name="Wei Y."/>
        </authorList>
    </citation>
    <scope>NUCLEOTIDE SEQUENCE</scope>
    <source>
        <strain evidence="2">PS1</strain>
    </source>
</reference>
<dbReference type="EMBL" id="JALGRD010000011">
    <property type="protein sequence ID" value="MCJ0975480.1"/>
    <property type="molecule type" value="Genomic_DNA"/>
</dbReference>
<dbReference type="Pfam" id="PF00497">
    <property type="entry name" value="SBP_bac_3"/>
    <property type="match status" value="1"/>
</dbReference>
<comment type="caution">
    <text evidence="2">The sequence shown here is derived from an EMBL/GenBank/DDBJ whole genome shotgun (WGS) entry which is preliminary data.</text>
</comment>
<accession>A0A9X1W702</accession>
<name>A0A9X1W702_9GAMM</name>
<keyword evidence="3" id="KW-1185">Reference proteome</keyword>